<keyword evidence="9" id="KW-1185">Reference proteome</keyword>
<evidence type="ECO:0000256" key="5">
    <source>
        <dbReference type="ARBA" id="ARBA00023284"/>
    </source>
</evidence>
<dbReference type="Gene3D" id="3.40.30.10">
    <property type="entry name" value="Glutaredoxin"/>
    <property type="match status" value="1"/>
</dbReference>
<comment type="similarity">
    <text evidence="6">Belongs to the peroxiredoxin family. Tpx subfamily.</text>
</comment>
<evidence type="ECO:0000259" key="7">
    <source>
        <dbReference type="PROSITE" id="PS51352"/>
    </source>
</evidence>
<comment type="subunit">
    <text evidence="6">Homodimer.</text>
</comment>
<name>A0ABS9J7B7_9FLAO</name>
<feature type="active site" description="Cysteine sulfenic acid (-SOH) intermediate" evidence="6">
    <location>
        <position position="60"/>
    </location>
</feature>
<gene>
    <name evidence="6 8" type="primary">tpx</name>
    <name evidence="8" type="ORF">JM658_15860</name>
</gene>
<dbReference type="HAMAP" id="MF_00269">
    <property type="entry name" value="Tpx"/>
    <property type="match status" value="1"/>
</dbReference>
<comment type="catalytic activity">
    <reaction evidence="6">
        <text>a hydroperoxide + [thioredoxin]-dithiol = an alcohol + [thioredoxin]-disulfide + H2O</text>
        <dbReference type="Rhea" id="RHEA:62620"/>
        <dbReference type="Rhea" id="RHEA-COMP:10698"/>
        <dbReference type="Rhea" id="RHEA-COMP:10700"/>
        <dbReference type="ChEBI" id="CHEBI:15377"/>
        <dbReference type="ChEBI" id="CHEBI:29950"/>
        <dbReference type="ChEBI" id="CHEBI:30879"/>
        <dbReference type="ChEBI" id="CHEBI:35924"/>
        <dbReference type="ChEBI" id="CHEBI:50058"/>
        <dbReference type="EC" id="1.11.1.24"/>
    </reaction>
</comment>
<accession>A0ABS9J7B7</accession>
<dbReference type="InterPro" id="IPR013740">
    <property type="entry name" value="Redoxin"/>
</dbReference>
<reference evidence="8 9" key="1">
    <citation type="submission" date="2021-01" db="EMBL/GenBank/DDBJ databases">
        <title>Genome sequencing of Joostella atrarenae M1-2 (= KCTC 23194).</title>
        <authorList>
            <person name="Zakaria M.R."/>
            <person name="Lam M.Q."/>
            <person name="Chong C.S."/>
        </authorList>
    </citation>
    <scope>NUCLEOTIDE SEQUENCE [LARGE SCALE GENOMIC DNA]</scope>
    <source>
        <strain evidence="8 9">M1-2</strain>
    </source>
</reference>
<dbReference type="PROSITE" id="PS01265">
    <property type="entry name" value="TPX"/>
    <property type="match status" value="1"/>
</dbReference>
<organism evidence="8 9">
    <name type="scientific">Joostella atrarenae</name>
    <dbReference type="NCBI Taxonomy" id="679257"/>
    <lineage>
        <taxon>Bacteria</taxon>
        <taxon>Pseudomonadati</taxon>
        <taxon>Bacteroidota</taxon>
        <taxon>Flavobacteriia</taxon>
        <taxon>Flavobacteriales</taxon>
        <taxon>Flavobacteriaceae</taxon>
        <taxon>Joostella</taxon>
    </lineage>
</organism>
<evidence type="ECO:0000256" key="6">
    <source>
        <dbReference type="HAMAP-Rule" id="MF_00269"/>
    </source>
</evidence>
<dbReference type="InterPro" id="IPR050455">
    <property type="entry name" value="Tpx_Peroxidase_subfamily"/>
</dbReference>
<dbReference type="SUPFAM" id="SSF52833">
    <property type="entry name" value="Thioredoxin-like"/>
    <property type="match status" value="1"/>
</dbReference>
<comment type="caution">
    <text evidence="8">The sequence shown here is derived from an EMBL/GenBank/DDBJ whole genome shotgun (WGS) entry which is preliminary data.</text>
</comment>
<dbReference type="InterPro" id="IPR002065">
    <property type="entry name" value="TPX"/>
</dbReference>
<comment type="function">
    <text evidence="6">Thiol-specific peroxidase that catalyzes the reduction of hydrogen peroxide and organic hydroperoxides to water and alcohols, respectively. Plays a role in cell protection against oxidative stress by detoxifying peroxides.</text>
</comment>
<dbReference type="NCBIfam" id="NF001808">
    <property type="entry name" value="PRK00522.1"/>
    <property type="match status" value="1"/>
</dbReference>
<dbReference type="Pfam" id="PF08534">
    <property type="entry name" value="Redoxin"/>
    <property type="match status" value="1"/>
</dbReference>
<feature type="domain" description="Thioredoxin" evidence="7">
    <location>
        <begin position="18"/>
        <end position="167"/>
    </location>
</feature>
<evidence type="ECO:0000256" key="1">
    <source>
        <dbReference type="ARBA" id="ARBA00022559"/>
    </source>
</evidence>
<evidence type="ECO:0000313" key="9">
    <source>
        <dbReference type="Proteomes" id="UP000829517"/>
    </source>
</evidence>
<dbReference type="PANTHER" id="PTHR43110:SF1">
    <property type="entry name" value="THIOL PEROXIDASE"/>
    <property type="match status" value="1"/>
</dbReference>
<dbReference type="Proteomes" id="UP000829517">
    <property type="component" value="Unassembled WGS sequence"/>
</dbReference>
<keyword evidence="3 6" id="KW-0560">Oxidoreductase</keyword>
<protein>
    <recommendedName>
        <fullName evidence="6">Thiol peroxidase</fullName>
        <shortName evidence="6">Tpx</shortName>
        <ecNumber evidence="6">1.11.1.24</ecNumber>
    </recommendedName>
    <alternativeName>
        <fullName evidence="6">Peroxiredoxin tpx</fullName>
        <shortName evidence="6">Prx</shortName>
    </alternativeName>
    <alternativeName>
        <fullName evidence="6">Thioredoxin peroxidase</fullName>
    </alternativeName>
    <alternativeName>
        <fullName evidence="6">Thioredoxin-dependent peroxiredoxin</fullName>
    </alternativeName>
</protein>
<dbReference type="CDD" id="cd03014">
    <property type="entry name" value="PRX_Atyp2cys"/>
    <property type="match status" value="1"/>
</dbReference>
<dbReference type="RefSeq" id="WP_236960590.1">
    <property type="nucleotide sequence ID" value="NZ_JAETXX010000015.1"/>
</dbReference>
<evidence type="ECO:0000256" key="4">
    <source>
        <dbReference type="ARBA" id="ARBA00023157"/>
    </source>
</evidence>
<dbReference type="EMBL" id="JAETXX010000015">
    <property type="protein sequence ID" value="MCF8716307.1"/>
    <property type="molecule type" value="Genomic_DNA"/>
</dbReference>
<comment type="miscellaneous">
    <text evidence="6">The active site is a conserved redox-active cysteine residue, the peroxidatic cysteine (C(P)), which makes the nucleophilic attack on the peroxide substrate. The peroxide oxidizes the C(P)-SH to cysteine sulfenic acid (C(P)-SOH), which then reacts with another cysteine residue, the resolving cysteine (C(R)), to form a disulfide bridge. The disulfide is subsequently reduced by an appropriate electron donor to complete the catalytic cycle. In this atypical 2-Cys peroxiredoxin, C(R) is present in the same subunit to form an intramolecular disulfide. The disulfide is subsequently reduced by thioredoxin.</text>
</comment>
<feature type="disulfide bond" description="Redox-active" evidence="6">
    <location>
        <begin position="60"/>
        <end position="94"/>
    </location>
</feature>
<dbReference type="InterPro" id="IPR036249">
    <property type="entry name" value="Thioredoxin-like_sf"/>
</dbReference>
<sequence>MATVTLKGNKINTSGELPKTGTKAPEFTLVKTDLSSASLGDYKGSKVVLNIFPSVDTGTCAASVRAFNKEVSDMENTKVLCISRDLPFAMARFCGAEGLDNVISLSDFRNQKFGKDYGLEFTDGPLEGLLSRVVIVLDEEGNVAYTEQIAETVDEPNYEAALNAIKA</sequence>
<dbReference type="PROSITE" id="PS51352">
    <property type="entry name" value="THIOREDOXIN_2"/>
    <property type="match status" value="1"/>
</dbReference>
<dbReference type="EC" id="1.11.1.24" evidence="6"/>
<proteinExistence type="inferred from homology"/>
<dbReference type="InterPro" id="IPR013766">
    <property type="entry name" value="Thioredoxin_domain"/>
</dbReference>
<evidence type="ECO:0000256" key="3">
    <source>
        <dbReference type="ARBA" id="ARBA00023002"/>
    </source>
</evidence>
<keyword evidence="4 6" id="KW-1015">Disulfide bond</keyword>
<evidence type="ECO:0000313" key="8">
    <source>
        <dbReference type="EMBL" id="MCF8716307.1"/>
    </source>
</evidence>
<dbReference type="PANTHER" id="PTHR43110">
    <property type="entry name" value="THIOL PEROXIDASE"/>
    <property type="match status" value="1"/>
</dbReference>
<keyword evidence="1 6" id="KW-0575">Peroxidase</keyword>
<dbReference type="InterPro" id="IPR018219">
    <property type="entry name" value="Tpx_CS"/>
</dbReference>
<keyword evidence="2 6" id="KW-0049">Antioxidant</keyword>
<evidence type="ECO:0000256" key="2">
    <source>
        <dbReference type="ARBA" id="ARBA00022862"/>
    </source>
</evidence>
<keyword evidence="5 6" id="KW-0676">Redox-active center</keyword>
<dbReference type="GO" id="GO:0004601">
    <property type="term" value="F:peroxidase activity"/>
    <property type="evidence" value="ECO:0007669"/>
    <property type="project" value="UniProtKB-KW"/>
</dbReference>